<name>A0A2D2D0R5_METT3</name>
<dbReference type="Proteomes" id="UP000230709">
    <property type="component" value="Chromosome"/>
</dbReference>
<sequence>MTVELPKMVSPISALTSSSPGVRALSRVAAVAAKADPAPAPGAVASAPTTASPGPGLRDALPAGYRNLNLPVGAADARTQPPVAPAGADSLLAAYGPNAAELAALPRLVGARLPTRTILRESQAAALARAEARGETLREFLDAAPIVAEMKRPSRNAADAEATLRLSLLARDGGRDTATLDVYLAKTGPRAFEAVVYDRDFAASSGSFPYSAPPVSIDRLLLDPTAAALIAAAAGVAAPAPFAAGKERPSLLAIALAITLACATLLGVAVALVAERPFAALALAAVGLGAAALAIRLRP</sequence>
<dbReference type="STRING" id="595536.GCA_000178815_02692"/>
<keyword evidence="1" id="KW-0812">Transmembrane</keyword>
<dbReference type="AlphaFoldDB" id="A0A2D2D0R5"/>
<keyword evidence="3" id="KW-1185">Reference proteome</keyword>
<keyword evidence="1" id="KW-1133">Transmembrane helix</keyword>
<dbReference type="EMBL" id="CP023737">
    <property type="protein sequence ID" value="ATQ68588.1"/>
    <property type="molecule type" value="Genomic_DNA"/>
</dbReference>
<feature type="transmembrane region" description="Helical" evidence="1">
    <location>
        <begin position="251"/>
        <end position="272"/>
    </location>
</feature>
<accession>A0A2D2D0R5</accession>
<organism evidence="2 3">
    <name type="scientific">Methylosinus trichosporium (strain ATCC 35070 / NCIMB 11131 / UNIQEM 75 / OB3b)</name>
    <dbReference type="NCBI Taxonomy" id="595536"/>
    <lineage>
        <taxon>Bacteria</taxon>
        <taxon>Pseudomonadati</taxon>
        <taxon>Pseudomonadota</taxon>
        <taxon>Alphaproteobacteria</taxon>
        <taxon>Hyphomicrobiales</taxon>
        <taxon>Methylocystaceae</taxon>
        <taxon>Methylosinus</taxon>
    </lineage>
</organism>
<dbReference type="KEGG" id="mtw:CQW49_12370"/>
<reference evidence="3" key="1">
    <citation type="submission" date="2017-10" db="EMBL/GenBank/DDBJ databases">
        <title>Completed PacBio SMRT sequence of Methylosinus trichosporium OB3b reveals presence of a third large plasmid.</title>
        <authorList>
            <person name="Charles T.C."/>
            <person name="Lynch M.D.J."/>
            <person name="Heil J.R."/>
            <person name="Cheng J."/>
        </authorList>
    </citation>
    <scope>NUCLEOTIDE SEQUENCE [LARGE SCALE GENOMIC DNA]</scope>
    <source>
        <strain evidence="3">OB3b</strain>
    </source>
</reference>
<gene>
    <name evidence="2" type="ORF">CQW49_12370</name>
</gene>
<evidence type="ECO:0000256" key="1">
    <source>
        <dbReference type="SAM" id="Phobius"/>
    </source>
</evidence>
<proteinExistence type="predicted"/>
<evidence type="ECO:0000313" key="2">
    <source>
        <dbReference type="EMBL" id="ATQ68588.1"/>
    </source>
</evidence>
<evidence type="ECO:0000313" key="3">
    <source>
        <dbReference type="Proteomes" id="UP000230709"/>
    </source>
</evidence>
<feature type="transmembrane region" description="Helical" evidence="1">
    <location>
        <begin position="278"/>
        <end position="297"/>
    </location>
</feature>
<feature type="transmembrane region" description="Helical" evidence="1">
    <location>
        <begin position="226"/>
        <end position="244"/>
    </location>
</feature>
<keyword evidence="1" id="KW-0472">Membrane</keyword>
<protein>
    <submittedName>
        <fullName evidence="2">Uncharacterized protein</fullName>
    </submittedName>
</protein>